<keyword evidence="3" id="KW-1185">Reference proteome</keyword>
<dbReference type="Proteomes" id="UP000594262">
    <property type="component" value="Unplaced"/>
</dbReference>
<evidence type="ECO:0000313" key="2">
    <source>
        <dbReference type="EnsemblMetazoa" id="CLYHEMP013273.1"/>
    </source>
</evidence>
<dbReference type="AlphaFoldDB" id="A0A7M5WUC1"/>
<feature type="transmembrane region" description="Helical" evidence="1">
    <location>
        <begin position="230"/>
        <end position="252"/>
    </location>
</feature>
<feature type="transmembrane region" description="Helical" evidence="1">
    <location>
        <begin position="12"/>
        <end position="33"/>
    </location>
</feature>
<protein>
    <submittedName>
        <fullName evidence="2">Uncharacterized protein</fullName>
    </submittedName>
</protein>
<sequence>MDYLEPILYETMYQTPLISLAILVCNIQTLYRVCFNSPKKDMRHCILAVLDFLSIIVYLHAAQQYFYYGKRIFVEIHCALAIHWFSSILLVTIALDHLTGNAGTIIRFAVITILSLLIVLLDNKTITKALKLSLTSSQFYSDILITFALSLPYLDLFVLTGLMTLRLFCMKTRAIEKDALGNLNVEVKLEKQSMKCLEANYMLDKGSLENSIPKAWNLHKSIDVGKNLGMVLRLLGVFLFFVLPYHLCYSVAYWVPSFTTNDGLFLVPMFISCLRTIFNSRFYGQITKEQVYDL</sequence>
<name>A0A7M5WUC1_9CNID</name>
<keyword evidence="1" id="KW-1133">Transmembrane helix</keyword>
<reference evidence="2" key="1">
    <citation type="submission" date="2021-01" db="UniProtKB">
        <authorList>
            <consortium name="EnsemblMetazoa"/>
        </authorList>
    </citation>
    <scope>IDENTIFICATION</scope>
</reference>
<feature type="transmembrane region" description="Helical" evidence="1">
    <location>
        <begin position="143"/>
        <end position="168"/>
    </location>
</feature>
<organism evidence="2 3">
    <name type="scientific">Clytia hemisphaerica</name>
    <dbReference type="NCBI Taxonomy" id="252671"/>
    <lineage>
        <taxon>Eukaryota</taxon>
        <taxon>Metazoa</taxon>
        <taxon>Cnidaria</taxon>
        <taxon>Hydrozoa</taxon>
        <taxon>Hydroidolina</taxon>
        <taxon>Leptothecata</taxon>
        <taxon>Obeliida</taxon>
        <taxon>Clytiidae</taxon>
        <taxon>Clytia</taxon>
    </lineage>
</organism>
<dbReference type="Gene3D" id="1.20.1070.10">
    <property type="entry name" value="Rhodopsin 7-helix transmembrane proteins"/>
    <property type="match status" value="1"/>
</dbReference>
<accession>A0A7M5WUC1</accession>
<keyword evidence="1" id="KW-0812">Transmembrane</keyword>
<evidence type="ECO:0000256" key="1">
    <source>
        <dbReference type="SAM" id="Phobius"/>
    </source>
</evidence>
<dbReference type="SUPFAM" id="SSF81321">
    <property type="entry name" value="Family A G protein-coupled receptor-like"/>
    <property type="match status" value="1"/>
</dbReference>
<keyword evidence="1" id="KW-0472">Membrane</keyword>
<dbReference type="EnsemblMetazoa" id="CLYHEMT013273.1">
    <property type="protein sequence ID" value="CLYHEMP013273.1"/>
    <property type="gene ID" value="CLYHEMG013273"/>
</dbReference>
<feature type="transmembrane region" description="Helical" evidence="1">
    <location>
        <begin position="72"/>
        <end position="93"/>
    </location>
</feature>
<proteinExistence type="predicted"/>
<feature type="transmembrane region" description="Helical" evidence="1">
    <location>
        <begin position="105"/>
        <end position="123"/>
    </location>
</feature>
<feature type="transmembrane region" description="Helical" evidence="1">
    <location>
        <begin position="45"/>
        <end position="66"/>
    </location>
</feature>
<evidence type="ECO:0000313" key="3">
    <source>
        <dbReference type="Proteomes" id="UP000594262"/>
    </source>
</evidence>